<evidence type="ECO:0000259" key="7">
    <source>
        <dbReference type="Pfam" id="PF04024"/>
    </source>
</evidence>
<keyword evidence="3 6" id="KW-0812">Transmembrane</keyword>
<keyword evidence="4 6" id="KW-1133">Transmembrane helix</keyword>
<dbReference type="NCBIfam" id="TIGR02978">
    <property type="entry name" value="phageshock_pspC"/>
    <property type="match status" value="1"/>
</dbReference>
<keyword evidence="9" id="KW-1185">Reference proteome</keyword>
<evidence type="ECO:0000256" key="4">
    <source>
        <dbReference type="ARBA" id="ARBA00022989"/>
    </source>
</evidence>
<evidence type="ECO:0000313" key="8">
    <source>
        <dbReference type="EMBL" id="QJE74960.1"/>
    </source>
</evidence>
<dbReference type="PANTHER" id="PTHR33885:SF3">
    <property type="entry name" value="PHAGE SHOCK PROTEIN C"/>
    <property type="match status" value="1"/>
</dbReference>
<feature type="domain" description="Phage shock protein PspC N-terminal" evidence="7">
    <location>
        <begin position="15"/>
        <end position="70"/>
    </location>
</feature>
<feature type="transmembrane region" description="Helical" evidence="6">
    <location>
        <begin position="41"/>
        <end position="69"/>
    </location>
</feature>
<name>A0A858RBS2_9PROT</name>
<evidence type="ECO:0000256" key="2">
    <source>
        <dbReference type="ARBA" id="ARBA00022475"/>
    </source>
</evidence>
<dbReference type="InterPro" id="IPR052027">
    <property type="entry name" value="PspC"/>
</dbReference>
<dbReference type="AlphaFoldDB" id="A0A858RBS2"/>
<dbReference type="EMBL" id="CP051775">
    <property type="protein sequence ID" value="QJE74960.1"/>
    <property type="molecule type" value="Genomic_DNA"/>
</dbReference>
<evidence type="ECO:0000256" key="6">
    <source>
        <dbReference type="SAM" id="Phobius"/>
    </source>
</evidence>
<evidence type="ECO:0000256" key="1">
    <source>
        <dbReference type="ARBA" id="ARBA00004162"/>
    </source>
</evidence>
<dbReference type="InterPro" id="IPR007168">
    <property type="entry name" value="Phageshock_PspC_N"/>
</dbReference>
<dbReference type="Pfam" id="PF04024">
    <property type="entry name" value="PspC"/>
    <property type="match status" value="1"/>
</dbReference>
<evidence type="ECO:0000256" key="3">
    <source>
        <dbReference type="ARBA" id="ARBA00022692"/>
    </source>
</evidence>
<organism evidence="8 9">
    <name type="scientific">Aerophototrophica crusticola</name>
    <dbReference type="NCBI Taxonomy" id="1709002"/>
    <lineage>
        <taxon>Bacteria</taxon>
        <taxon>Pseudomonadati</taxon>
        <taxon>Pseudomonadota</taxon>
        <taxon>Alphaproteobacteria</taxon>
        <taxon>Rhodospirillales</taxon>
        <taxon>Rhodospirillaceae</taxon>
        <taxon>Aerophototrophica</taxon>
    </lineage>
</organism>
<sequence>MTRMEPIYRSPNPHKLYRNTAEGKLGGVCAGIADYLNVDSWIIRLAVVLGFFFFSPVVLVGYAVLWWILKPRPRNLYETKEEEVFWRSVATKPDQTLAGLKAKFREMDRVLGRIEGYVASKEYDLHRQFRDLERK</sequence>
<dbReference type="Proteomes" id="UP000501891">
    <property type="component" value="Chromosome"/>
</dbReference>
<dbReference type="GO" id="GO:0005886">
    <property type="term" value="C:plasma membrane"/>
    <property type="evidence" value="ECO:0007669"/>
    <property type="project" value="UniProtKB-SubCell"/>
</dbReference>
<evidence type="ECO:0000313" key="9">
    <source>
        <dbReference type="Proteomes" id="UP000501891"/>
    </source>
</evidence>
<comment type="subcellular location">
    <subcellularLocation>
        <location evidence="1">Cell membrane</location>
        <topology evidence="1">Single-pass membrane protein</topology>
    </subcellularLocation>
</comment>
<accession>A0A858RBS2</accession>
<dbReference type="PANTHER" id="PTHR33885">
    <property type="entry name" value="PHAGE SHOCK PROTEIN C"/>
    <property type="match status" value="1"/>
</dbReference>
<keyword evidence="5 6" id="KW-0472">Membrane</keyword>
<gene>
    <name evidence="8" type="primary">pspC</name>
    <name evidence="8" type="ORF">HHL28_17915</name>
</gene>
<keyword evidence="2" id="KW-1003">Cell membrane</keyword>
<protein>
    <submittedName>
        <fullName evidence="8">Envelope stress response membrane protein PspC</fullName>
    </submittedName>
</protein>
<evidence type="ECO:0000256" key="5">
    <source>
        <dbReference type="ARBA" id="ARBA00023136"/>
    </source>
</evidence>
<proteinExistence type="predicted"/>
<dbReference type="KEGG" id="acru:HHL28_17915"/>
<dbReference type="InterPro" id="IPR014320">
    <property type="entry name" value="Phageshock_PspC"/>
</dbReference>
<reference evidence="8" key="1">
    <citation type="submission" date="2020-04" db="EMBL/GenBank/DDBJ databases">
        <title>A desert anoxygenic phototrophic bacterium fixes CO2 using RubisCO under aerobic conditions.</title>
        <authorList>
            <person name="Tang K."/>
        </authorList>
    </citation>
    <scope>NUCLEOTIDE SEQUENCE [LARGE SCALE GENOMIC DNA]</scope>
    <source>
        <strain evidence="8">MIMtkB3</strain>
    </source>
</reference>